<dbReference type="Proteomes" id="UP000396862">
    <property type="component" value="Unassembled WGS sequence"/>
</dbReference>
<proteinExistence type="predicted"/>
<evidence type="ECO:0000313" key="10">
    <source>
        <dbReference type="Proteomes" id="UP000396862"/>
    </source>
</evidence>
<dbReference type="EMBL" id="BLAU01000001">
    <property type="protein sequence ID" value="GET23484.1"/>
    <property type="molecule type" value="Genomic_DNA"/>
</dbReference>
<dbReference type="PANTHER" id="PTHR36985:SF1">
    <property type="entry name" value="TRANSLOCATION AND ASSEMBLY MODULE SUBUNIT TAMB"/>
    <property type="match status" value="1"/>
</dbReference>
<reference evidence="7 10" key="2">
    <citation type="submission" date="2019-10" db="EMBL/GenBank/DDBJ databases">
        <title>Prolixibacter strains distinguished by the presence of nitrate reductase genes were adept at nitrate-dependent anaerobic corrosion of metallic iron and carbon steel.</title>
        <authorList>
            <person name="Iino T."/>
            <person name="Shono N."/>
            <person name="Ito K."/>
            <person name="Nakamura R."/>
            <person name="Sueoka K."/>
            <person name="Harayama S."/>
            <person name="Ohkuma M."/>
        </authorList>
    </citation>
    <scope>NUCLEOTIDE SEQUENCE [LARGE SCALE GENOMIC DNA]</scope>
    <source>
        <strain evidence="7 10">MIC1-1</strain>
    </source>
</reference>
<dbReference type="PANTHER" id="PTHR36985">
    <property type="entry name" value="TRANSLOCATION AND ASSEMBLY MODULE SUBUNIT TAMB"/>
    <property type="match status" value="1"/>
</dbReference>
<keyword evidence="3" id="KW-1133">Transmembrane helix</keyword>
<keyword evidence="2" id="KW-0812">Transmembrane</keyword>
<evidence type="ECO:0000313" key="9">
    <source>
        <dbReference type="Proteomes" id="UP000240621"/>
    </source>
</evidence>
<evidence type="ECO:0000256" key="5">
    <source>
        <dbReference type="SAM" id="MobiDB-lite"/>
    </source>
</evidence>
<evidence type="ECO:0000256" key="4">
    <source>
        <dbReference type="ARBA" id="ARBA00023136"/>
    </source>
</evidence>
<reference evidence="8 9" key="1">
    <citation type="submission" date="2018-03" db="EMBL/GenBank/DDBJ databases">
        <title>Genomic Encyclopedia of Archaeal and Bacterial Type Strains, Phase II (KMG-II): from individual species to whole genera.</title>
        <authorList>
            <person name="Goeker M."/>
        </authorList>
    </citation>
    <scope>NUCLEOTIDE SEQUENCE [LARGE SCALE GENOMIC DNA]</scope>
    <source>
        <strain evidence="8 9">DSM 27267</strain>
    </source>
</reference>
<evidence type="ECO:0000256" key="1">
    <source>
        <dbReference type="ARBA" id="ARBA00004167"/>
    </source>
</evidence>
<evidence type="ECO:0000313" key="8">
    <source>
        <dbReference type="EMBL" id="PSK83943.1"/>
    </source>
</evidence>
<dbReference type="GO" id="GO:0009306">
    <property type="term" value="P:protein secretion"/>
    <property type="evidence" value="ECO:0007669"/>
    <property type="project" value="InterPro"/>
</dbReference>
<sequence>MIALLVVVSLPVLAYLTFRSNKVQLRVVQWVTQQLSATLNTQVSVQGVDIAFFHQIVLEGVLIKDQENDTLIYAKNVKADIDSIRPRKRIVHFSNLYLWDAQVNLRKDSSKLNLQFLIDSLNAMPADTVHPWKVSFDNIHLRNSQFRFRQLSGVNPHEHGLNFHNIDVNHLNLSLLDYQNTDSAMSFRVDHLSFNEKSGFAVKNIAFNARIDSSTLTATNFFLETDSTRLDAAELQFSPRSIPVDSTELTQNDELYPFLSKLNKYQINSQFNDSRISLHDLAYFVPSLWGMDAPFHFSGLVRGTVDNFKIRDFKFRIGKYTRFQADLDMQGLPDWQKTYIFFKFYDNTFDFRDLAALKLPEGMKPIQIPKQLLDSVQLTYRGNFTGFPSDFVAYGTLNGDLGQISSDVAFKPTENGKVDFEGRVITKSFDLGKVLNNQSLGAISMRTKLNGTRFGNGKFNARIQGMIDSLYYNNYRIRSIYLNGNARERGFDGEIYADDPNLQFFFSGKADLEPKIPVFNFTTTVDKANLYVLGLDKKIKNASVSFGLEANFRGSNIDNMNGEINFDQISYTRDIGTLDLSGVNLKTENSPEHNSISLRSDFVDLDMDGKYRFNDILLSFRDYVQHYLPSAKLPFAGKHAVGENKFHFNLQLKESDQLSKFFLPELEAKPPVRISGDFDSEKHLFNLDGFAPDIAYKNNDVEGFSVRARSDADRTSIRAGINKVTLKGKHEIYNLTLNNTAFNDSLATWLTWNNTDTVTYSGEINTLTTFSRDSVTGRNHTEVEIHPTKIWVADSLWQIEPSRLTVDSTRWMVDDFHVHHRHEMFKVDGVVSKNPKDKLNLSFGNLKLDDFSALLDTSLMMSGTLDGKASFSNLYRKLVVSGDLGIMNLIFQDTPLGDVSIKSNWDPVKQKVVSSLNLTSNGKDRLDISGAYTPDSNRVDYLAKIKGVPLQMLYPFMASFADQFSGEGYGKLRMSGNLDKPRFDGDVFVQSGKIGIDYLKTNYTYSDTVFFRNDSIVFNRILLKDEDNHIARLDGTIRHNLFSDMKYDMSVTTANVEVLNTTARDNNLFYGKAHASGGVKITGERQHVRLDISLRTEPGTQIFIPMERPESASEYDFISFVNSAKTDTAQHLTIKKPESDSDFEMYMDVEATPSAKVQIIFDSTIGDVIKGQGNGNLRLVYDREGNFRVYGDYVVEKGDYLFTLQNVINKKFRIEQGGTISWNGDPYDAVVNLDAVYKLRASLYDLLLNTSNEGDYSRRIPVEVKINLSKKLFNPAVKFDIEFPTADKRTRDEVQQYISTQDEINRQILSLLVMGQFYTPEYLRGNQNFETTGASMVNATTSEVLSNQLSNWLSQISNDFDIGFNYRPGDQVSNREIEVALSTQILDDRVTINGNIGNNGSLQSSNTNQIVGEVEVYVNLDKSGKLQLKAYNRSNDDLLYDTSPYTQGIGISFREEFDSFNDLFRRYFKKSKEKKREQELKKKKREAAKSSTDQ</sequence>
<evidence type="ECO:0000313" key="7">
    <source>
        <dbReference type="EMBL" id="GET23484.1"/>
    </source>
</evidence>
<feature type="region of interest" description="Disordered" evidence="5">
    <location>
        <begin position="1473"/>
        <end position="1494"/>
    </location>
</feature>
<dbReference type="Pfam" id="PF04357">
    <property type="entry name" value="TamB"/>
    <property type="match status" value="1"/>
</dbReference>
<dbReference type="RefSeq" id="WP_106541766.1">
    <property type="nucleotide sequence ID" value="NZ_BLAU01000001.1"/>
</dbReference>
<dbReference type="GO" id="GO:0005886">
    <property type="term" value="C:plasma membrane"/>
    <property type="evidence" value="ECO:0007669"/>
    <property type="project" value="InterPro"/>
</dbReference>
<keyword evidence="4" id="KW-0472">Membrane</keyword>
<dbReference type="OrthoDB" id="680700at2"/>
<keyword evidence="10" id="KW-1185">Reference proteome</keyword>
<organism evidence="8 9">
    <name type="scientific">Prolixibacter denitrificans</name>
    <dbReference type="NCBI Taxonomy" id="1541063"/>
    <lineage>
        <taxon>Bacteria</taxon>
        <taxon>Pseudomonadati</taxon>
        <taxon>Bacteroidota</taxon>
        <taxon>Bacteroidia</taxon>
        <taxon>Marinilabiliales</taxon>
        <taxon>Prolixibacteraceae</taxon>
        <taxon>Prolixibacter</taxon>
    </lineage>
</organism>
<evidence type="ECO:0000256" key="3">
    <source>
        <dbReference type="ARBA" id="ARBA00022989"/>
    </source>
</evidence>
<dbReference type="Proteomes" id="UP000240621">
    <property type="component" value="Unassembled WGS sequence"/>
</dbReference>
<evidence type="ECO:0000259" key="6">
    <source>
        <dbReference type="Pfam" id="PF04357"/>
    </source>
</evidence>
<comment type="caution">
    <text evidence="8">The sequence shown here is derived from an EMBL/GenBank/DDBJ whole genome shotgun (WGS) entry which is preliminary data.</text>
</comment>
<dbReference type="EMBL" id="PYGC01000003">
    <property type="protein sequence ID" value="PSK83943.1"/>
    <property type="molecule type" value="Genomic_DNA"/>
</dbReference>
<protein>
    <submittedName>
        <fullName evidence="7">DUF490 domain-containing protein</fullName>
    </submittedName>
    <submittedName>
        <fullName evidence="8">Uncharacterized protein DUF490</fullName>
    </submittedName>
</protein>
<comment type="subcellular location">
    <subcellularLocation>
        <location evidence="1">Membrane</location>
        <topology evidence="1">Single-pass membrane protein</topology>
    </subcellularLocation>
</comment>
<evidence type="ECO:0000256" key="2">
    <source>
        <dbReference type="ARBA" id="ARBA00022692"/>
    </source>
</evidence>
<feature type="domain" description="Translocation and assembly module TamB C-terminal" evidence="6">
    <location>
        <begin position="1024"/>
        <end position="1457"/>
    </location>
</feature>
<name>A0A2P8CG24_9BACT</name>
<accession>A0A2P8CG24</accession>
<gene>
    <name evidence="8" type="ORF">CLV93_103361</name>
    <name evidence="7" type="ORF">JCM18694_37300</name>
</gene>
<dbReference type="InterPro" id="IPR007452">
    <property type="entry name" value="TamB_C"/>
</dbReference>